<accession>A0A9P7YQE7</accession>
<dbReference type="Proteomes" id="UP000824998">
    <property type="component" value="Unassembled WGS sequence"/>
</dbReference>
<feature type="compositionally biased region" description="Polar residues" evidence="1">
    <location>
        <begin position="1"/>
        <end position="12"/>
    </location>
</feature>
<feature type="region of interest" description="Disordered" evidence="1">
    <location>
        <begin position="1"/>
        <end position="25"/>
    </location>
</feature>
<proteinExistence type="predicted"/>
<organism evidence="2 3">
    <name type="scientific">Amylocarpus encephaloides</name>
    <dbReference type="NCBI Taxonomy" id="45428"/>
    <lineage>
        <taxon>Eukaryota</taxon>
        <taxon>Fungi</taxon>
        <taxon>Dikarya</taxon>
        <taxon>Ascomycota</taxon>
        <taxon>Pezizomycotina</taxon>
        <taxon>Leotiomycetes</taxon>
        <taxon>Helotiales</taxon>
        <taxon>Helotiales incertae sedis</taxon>
        <taxon>Amylocarpus</taxon>
    </lineage>
</organism>
<comment type="caution">
    <text evidence="2">The sequence shown here is derived from an EMBL/GenBank/DDBJ whole genome shotgun (WGS) entry which is preliminary data.</text>
</comment>
<dbReference type="AlphaFoldDB" id="A0A9P7YQE7"/>
<name>A0A9P7YQE7_9HELO</name>
<keyword evidence="3" id="KW-1185">Reference proteome</keyword>
<feature type="compositionally biased region" description="Basic and acidic residues" evidence="1">
    <location>
        <begin position="144"/>
        <end position="173"/>
    </location>
</feature>
<evidence type="ECO:0000313" key="3">
    <source>
        <dbReference type="Proteomes" id="UP000824998"/>
    </source>
</evidence>
<evidence type="ECO:0000256" key="1">
    <source>
        <dbReference type="SAM" id="MobiDB-lite"/>
    </source>
</evidence>
<evidence type="ECO:0000313" key="2">
    <source>
        <dbReference type="EMBL" id="KAG9238043.1"/>
    </source>
</evidence>
<feature type="region of interest" description="Disordered" evidence="1">
    <location>
        <begin position="209"/>
        <end position="230"/>
    </location>
</feature>
<gene>
    <name evidence="2" type="ORF">BJ875DRAFT_539937</name>
</gene>
<protein>
    <submittedName>
        <fullName evidence="2">Uncharacterized protein</fullName>
    </submittedName>
</protein>
<dbReference type="EMBL" id="MU251376">
    <property type="protein sequence ID" value="KAG9238043.1"/>
    <property type="molecule type" value="Genomic_DNA"/>
</dbReference>
<feature type="compositionally biased region" description="Polar residues" evidence="1">
    <location>
        <begin position="97"/>
        <end position="106"/>
    </location>
</feature>
<feature type="compositionally biased region" description="Acidic residues" evidence="1">
    <location>
        <begin position="210"/>
        <end position="224"/>
    </location>
</feature>
<sequence length="230" mass="25991">MENVSHPTQLTPSPSPMASPGVSHPPLAEIPLSLLPGILPVSEHYRQSMTNNTTAPPPPHGNFPISELYEIAPANYIVTAARFHHNTARRRRGDTGAETTAVTRGDSSPPLAPGVNSQHRYPYPNGESRAPNYQENLPSPLLRSDPRDIKSRRRNEEASRRQHEIAARQRQDEADKRAFEMRLRENNRKVIAWMEDNYQANCPGYFKSDIEEDLREDEEIEVSGEETRHA</sequence>
<feature type="region of interest" description="Disordered" evidence="1">
    <location>
        <begin position="87"/>
        <end position="173"/>
    </location>
</feature>
<reference evidence="2" key="1">
    <citation type="journal article" date="2021" name="IMA Fungus">
        <title>Genomic characterization of three marine fungi, including Emericellopsis atlantica sp. nov. with signatures of a generalist lifestyle and marine biomass degradation.</title>
        <authorList>
            <person name="Hagestad O.C."/>
            <person name="Hou L."/>
            <person name="Andersen J.H."/>
            <person name="Hansen E.H."/>
            <person name="Altermark B."/>
            <person name="Li C."/>
            <person name="Kuhnert E."/>
            <person name="Cox R.J."/>
            <person name="Crous P.W."/>
            <person name="Spatafora J.W."/>
            <person name="Lail K."/>
            <person name="Amirebrahimi M."/>
            <person name="Lipzen A."/>
            <person name="Pangilinan J."/>
            <person name="Andreopoulos W."/>
            <person name="Hayes R.D."/>
            <person name="Ng V."/>
            <person name="Grigoriev I.V."/>
            <person name="Jackson S.A."/>
            <person name="Sutton T.D.S."/>
            <person name="Dobson A.D.W."/>
            <person name="Rama T."/>
        </authorList>
    </citation>
    <scope>NUCLEOTIDE SEQUENCE</scope>
    <source>
        <strain evidence="2">TRa018bII</strain>
    </source>
</reference>